<dbReference type="Pfam" id="PF00491">
    <property type="entry name" value="Arginase"/>
    <property type="match status" value="1"/>
</dbReference>
<evidence type="ECO:0000256" key="2">
    <source>
        <dbReference type="ARBA" id="ARBA00022801"/>
    </source>
</evidence>
<dbReference type="GO" id="GO:0043920">
    <property type="term" value="F:aminopropylagmatine ureohydrolase activity"/>
    <property type="evidence" value="ECO:0007669"/>
    <property type="project" value="UniProtKB-EC"/>
</dbReference>
<comment type="caution">
    <text evidence="4">The sequence shown here is derived from an EMBL/GenBank/DDBJ whole genome shotgun (WGS) entry which is preliminary data.</text>
</comment>
<dbReference type="EC" id="3.5.3.24" evidence="4"/>
<dbReference type="OrthoDB" id="9789727at2"/>
<evidence type="ECO:0000256" key="3">
    <source>
        <dbReference type="PROSITE-ProRule" id="PRU00742"/>
    </source>
</evidence>
<dbReference type="GO" id="GO:0033389">
    <property type="term" value="P:putrescine biosynthetic process from arginine, via agmatine"/>
    <property type="evidence" value="ECO:0007669"/>
    <property type="project" value="TreeGrafter"/>
</dbReference>
<keyword evidence="1" id="KW-0479">Metal-binding</keyword>
<evidence type="ECO:0000313" key="4">
    <source>
        <dbReference type="EMBL" id="PRQ08977.1"/>
    </source>
</evidence>
<evidence type="ECO:0000256" key="1">
    <source>
        <dbReference type="ARBA" id="ARBA00022723"/>
    </source>
</evidence>
<dbReference type="Proteomes" id="UP000238823">
    <property type="component" value="Unassembled WGS sequence"/>
</dbReference>
<gene>
    <name evidence="4" type="ORF">ENSA7_12480</name>
</gene>
<keyword evidence="2 4" id="KW-0378">Hydrolase</keyword>
<dbReference type="EMBL" id="PVNL01000031">
    <property type="protein sequence ID" value="PRQ08977.1"/>
    <property type="molecule type" value="Genomic_DNA"/>
</dbReference>
<dbReference type="Gene3D" id="3.40.800.10">
    <property type="entry name" value="Ureohydrolase domain"/>
    <property type="match status" value="1"/>
</dbReference>
<dbReference type="InterPro" id="IPR023696">
    <property type="entry name" value="Ureohydrolase_dom_sf"/>
</dbReference>
<dbReference type="PRINTS" id="PR00116">
    <property type="entry name" value="ARGINASE"/>
</dbReference>
<comment type="similarity">
    <text evidence="3">Belongs to the arginase family.</text>
</comment>
<dbReference type="GO" id="GO:0046872">
    <property type="term" value="F:metal ion binding"/>
    <property type="evidence" value="ECO:0007669"/>
    <property type="project" value="UniProtKB-KW"/>
</dbReference>
<protein>
    <submittedName>
        <fullName evidence="4">N(1)-aminopropylagmatine ureohydrolase</fullName>
        <ecNumber evidence="4">3.5.3.24</ecNumber>
    </submittedName>
</protein>
<accession>A0A2S9YV43</accession>
<proteinExistence type="inferred from homology"/>
<name>A0A2S9YV43_9BACT</name>
<dbReference type="PROSITE" id="PS51409">
    <property type="entry name" value="ARGINASE_2"/>
    <property type="match status" value="1"/>
</dbReference>
<reference evidence="4 5" key="1">
    <citation type="submission" date="2018-03" db="EMBL/GenBank/DDBJ databases">
        <title>Draft Genome Sequences of the Obligatory Marine Myxobacteria Enhygromyxa salina SWB007.</title>
        <authorList>
            <person name="Poehlein A."/>
            <person name="Moghaddam J.A."/>
            <person name="Harms H."/>
            <person name="Alanjari M."/>
            <person name="Koenig G.M."/>
            <person name="Daniel R."/>
            <person name="Schaeberle T.F."/>
        </authorList>
    </citation>
    <scope>NUCLEOTIDE SEQUENCE [LARGE SCALE GENOMIC DNA]</scope>
    <source>
        <strain evidence="4 5">SWB007</strain>
    </source>
</reference>
<sequence>MLAPMRPALQDQLLDELACYLRPPGQGIHAVSTGKAQLEAKTRAYLGPSWDPGRAWREQLEAVVDADVAMLAIPSDTGAGIMRGAARGPEAIRATLGRAPVLDLGDVFSIPQLLDEDMISAAQRERSQDAIWPALPVAQRRGMPVSPLGMAERVRRLLQQLAPQLRLFMIGGDHTVTWPVLAPLLEGDTRDLGIVHFDAHTDLLPERLGVTYCFATWAYHANLALGGGQRMIQIGIRASGHPRAHWEATQDVRQIWADEARALEPAALAAQVVDHLRARGVRRVYVSNDIDGTDARFAAACGTPEPNGLLPTQVQAVIEAVGAAFHVIGADLVEVAPGLSLDHELAEETLKTSFGYTLATLRAMGANPQE</sequence>
<dbReference type="AlphaFoldDB" id="A0A2S9YV43"/>
<dbReference type="SUPFAM" id="SSF52768">
    <property type="entry name" value="Arginase/deacetylase"/>
    <property type="match status" value="1"/>
</dbReference>
<dbReference type="PANTHER" id="PTHR11358">
    <property type="entry name" value="ARGINASE/AGMATINASE"/>
    <property type="match status" value="1"/>
</dbReference>
<dbReference type="GO" id="GO:0008783">
    <property type="term" value="F:agmatinase activity"/>
    <property type="evidence" value="ECO:0007669"/>
    <property type="project" value="TreeGrafter"/>
</dbReference>
<dbReference type="PANTHER" id="PTHR11358:SF26">
    <property type="entry name" value="GUANIDINO ACID HYDROLASE, MITOCHONDRIAL"/>
    <property type="match status" value="1"/>
</dbReference>
<dbReference type="InterPro" id="IPR006035">
    <property type="entry name" value="Ureohydrolase"/>
</dbReference>
<organism evidence="4 5">
    <name type="scientific">Enhygromyxa salina</name>
    <dbReference type="NCBI Taxonomy" id="215803"/>
    <lineage>
        <taxon>Bacteria</taxon>
        <taxon>Pseudomonadati</taxon>
        <taxon>Myxococcota</taxon>
        <taxon>Polyangia</taxon>
        <taxon>Nannocystales</taxon>
        <taxon>Nannocystaceae</taxon>
        <taxon>Enhygromyxa</taxon>
    </lineage>
</organism>
<evidence type="ECO:0000313" key="5">
    <source>
        <dbReference type="Proteomes" id="UP000238823"/>
    </source>
</evidence>